<keyword evidence="7" id="KW-1185">Reference proteome</keyword>
<proteinExistence type="predicted"/>
<dbReference type="Pfam" id="PF01476">
    <property type="entry name" value="LysM"/>
    <property type="match status" value="3"/>
</dbReference>
<dbReference type="InterPro" id="IPR036779">
    <property type="entry name" value="LysM_dom_sf"/>
</dbReference>
<accession>A0A8H4J854</accession>
<dbReference type="PROSITE" id="PS51782">
    <property type="entry name" value="LYSM"/>
    <property type="match status" value="5"/>
</dbReference>
<evidence type="ECO:0000256" key="4">
    <source>
        <dbReference type="SAM" id="SignalP"/>
    </source>
</evidence>
<name>A0A8H4J854_9PEZI</name>
<dbReference type="GO" id="GO:0008061">
    <property type="term" value="F:chitin binding"/>
    <property type="evidence" value="ECO:0007669"/>
    <property type="project" value="UniProtKB-KW"/>
</dbReference>
<evidence type="ECO:0000313" key="6">
    <source>
        <dbReference type="EMBL" id="KAF4312693.1"/>
    </source>
</evidence>
<sequence>MAALVVVLSLLSTLFLPVLATTRFFTNLTAPANLTEACNDALLTNVSCSNLVTALAMGSTAYHPVAVLEQVCTQDCDDALAEYQANINSACADDTWSGYDNDSMPVTVMPDLIRYQFNLTCLMDSGRYCNNVAALAAEASGQDVDSGITGGSLATNISSISQTLAGSNSTDPCDMCFIKNLRLQAGSPYYDGPALRESSIYESKTSSCSVTGYPLATTTLGWLTTSAPSTPTPTSCAGKQYAIKAVDNCHSISKNQGIGTAWLLQDNNLKAYCANFPKNGTLCLTHTCKTYTVRANDTCSSIARQNSVSEFQLKAWNTVINIGCNNLDRLVGTEICVDSPGQKYAYQNTTVIASTAVTTVAPVPTDVAVNTTTRCGRYYDVVEGDYCNQIIIKYGISMSDFIFLNPSINENCTNLYINESYCVQPVGDINTYPGRAVATSITSLPPITSTEDLPDATWTPVATNSTKLPIATGTRKDCSDYFPGSDFQMNMTDSIFGSTCVFAAKVFGIDVEDLEFWNPSLGNASLANCTFASGLQYCSRWYDVSPPVAAEPTPSLFPIRDGVVKNCTEYQQVYDGWTCETVEDAYDVTFAQFYAYNPVIGKDCSSLWPNYQYCMRTASYVEPSSNLTATTPGVTKTSTPSSASRSSAGSATTVTSKAGSTPASMASTKAPTTSGTTSSGAPPPTKTQENSMPSNCDKWAQAQSDDSCSKFAERNGITTDELYKWNAVLGEAGKKCDTEMWATYYYCTGVDQ</sequence>
<evidence type="ECO:0000256" key="2">
    <source>
        <dbReference type="ARBA" id="ARBA00023026"/>
    </source>
</evidence>
<dbReference type="Proteomes" id="UP000572817">
    <property type="component" value="Unassembled WGS sequence"/>
</dbReference>
<dbReference type="SMART" id="SM00257">
    <property type="entry name" value="LysM"/>
    <property type="match status" value="4"/>
</dbReference>
<dbReference type="InterPro" id="IPR018392">
    <property type="entry name" value="LysM"/>
</dbReference>
<dbReference type="InterPro" id="IPR052210">
    <property type="entry name" value="LysM1-like"/>
</dbReference>
<feature type="domain" description="LysM" evidence="5">
    <location>
        <begin position="377"/>
        <end position="423"/>
    </location>
</feature>
<feature type="domain" description="LysM" evidence="5">
    <location>
        <begin position="289"/>
        <end position="337"/>
    </location>
</feature>
<feature type="chain" id="PRO_5034395783" description="LysM domain-containing protein" evidence="4">
    <location>
        <begin position="21"/>
        <end position="752"/>
    </location>
</feature>
<protein>
    <recommendedName>
        <fullName evidence="5">LysM domain-containing protein</fullName>
    </recommendedName>
</protein>
<dbReference type="OrthoDB" id="5985073at2759"/>
<dbReference type="EMBL" id="WWBZ02000002">
    <property type="protein sequence ID" value="KAF4312693.1"/>
    <property type="molecule type" value="Genomic_DNA"/>
</dbReference>
<dbReference type="Gene3D" id="3.10.350.10">
    <property type="entry name" value="LysM domain"/>
    <property type="match status" value="4"/>
</dbReference>
<dbReference type="PANTHER" id="PTHR34997:SF1">
    <property type="entry name" value="PEPTIDOGLYCAN-BINDING LYSIN DOMAIN"/>
    <property type="match status" value="1"/>
</dbReference>
<keyword evidence="1" id="KW-0147">Chitin-binding</keyword>
<organism evidence="6 7">
    <name type="scientific">Botryosphaeria dothidea</name>
    <dbReference type="NCBI Taxonomy" id="55169"/>
    <lineage>
        <taxon>Eukaryota</taxon>
        <taxon>Fungi</taxon>
        <taxon>Dikarya</taxon>
        <taxon>Ascomycota</taxon>
        <taxon>Pezizomycotina</taxon>
        <taxon>Dothideomycetes</taxon>
        <taxon>Dothideomycetes incertae sedis</taxon>
        <taxon>Botryosphaeriales</taxon>
        <taxon>Botryosphaeriaceae</taxon>
        <taxon>Botryosphaeria</taxon>
    </lineage>
</organism>
<feature type="domain" description="LysM" evidence="5">
    <location>
        <begin position="239"/>
        <end position="284"/>
    </location>
</feature>
<dbReference type="SUPFAM" id="SSF54106">
    <property type="entry name" value="LysM domain"/>
    <property type="match status" value="2"/>
</dbReference>
<dbReference type="PANTHER" id="PTHR34997">
    <property type="entry name" value="AM15"/>
    <property type="match status" value="1"/>
</dbReference>
<comment type="caution">
    <text evidence="6">The sequence shown here is derived from an EMBL/GenBank/DDBJ whole genome shotgun (WGS) entry which is preliminary data.</text>
</comment>
<evidence type="ECO:0000256" key="1">
    <source>
        <dbReference type="ARBA" id="ARBA00022669"/>
    </source>
</evidence>
<feature type="domain" description="LysM" evidence="5">
    <location>
        <begin position="569"/>
        <end position="615"/>
    </location>
</feature>
<reference evidence="6" key="1">
    <citation type="submission" date="2020-04" db="EMBL/GenBank/DDBJ databases">
        <title>Genome Assembly and Annotation of Botryosphaeria dothidea sdau 11-99, a Latent Pathogen of Apple Fruit Ring Rot in China.</title>
        <authorList>
            <person name="Yu C."/>
            <person name="Diao Y."/>
            <person name="Lu Q."/>
            <person name="Zhao J."/>
            <person name="Cui S."/>
            <person name="Peng C."/>
            <person name="He B."/>
            <person name="Liu H."/>
        </authorList>
    </citation>
    <scope>NUCLEOTIDE SEQUENCE [LARGE SCALE GENOMIC DNA]</scope>
    <source>
        <strain evidence="6">Sdau11-99</strain>
    </source>
</reference>
<evidence type="ECO:0000313" key="7">
    <source>
        <dbReference type="Proteomes" id="UP000572817"/>
    </source>
</evidence>
<dbReference type="CDD" id="cd00118">
    <property type="entry name" value="LysM"/>
    <property type="match status" value="3"/>
</dbReference>
<keyword evidence="4" id="KW-0732">Signal</keyword>
<dbReference type="AlphaFoldDB" id="A0A8H4J854"/>
<feature type="domain" description="LysM" evidence="5">
    <location>
        <begin position="698"/>
        <end position="748"/>
    </location>
</feature>
<feature type="signal peptide" evidence="4">
    <location>
        <begin position="1"/>
        <end position="20"/>
    </location>
</feature>
<evidence type="ECO:0000256" key="3">
    <source>
        <dbReference type="SAM" id="MobiDB-lite"/>
    </source>
</evidence>
<keyword evidence="2" id="KW-0843">Virulence</keyword>
<feature type="compositionally biased region" description="Low complexity" evidence="3">
    <location>
        <begin position="635"/>
        <end position="680"/>
    </location>
</feature>
<feature type="compositionally biased region" description="Polar residues" evidence="3">
    <location>
        <begin position="625"/>
        <end position="634"/>
    </location>
</feature>
<feature type="region of interest" description="Disordered" evidence="3">
    <location>
        <begin position="625"/>
        <end position="700"/>
    </location>
</feature>
<evidence type="ECO:0000259" key="5">
    <source>
        <dbReference type="PROSITE" id="PS51782"/>
    </source>
</evidence>
<gene>
    <name evidence="6" type="ORF">GTA08_BOTSDO11646</name>
</gene>